<evidence type="ECO:0000313" key="2">
    <source>
        <dbReference type="EMBL" id="GFY57147.1"/>
    </source>
</evidence>
<dbReference type="Proteomes" id="UP000886998">
    <property type="component" value="Unassembled WGS sequence"/>
</dbReference>
<evidence type="ECO:0000313" key="3">
    <source>
        <dbReference type="Proteomes" id="UP000886998"/>
    </source>
</evidence>
<protein>
    <submittedName>
        <fullName evidence="2">Uncharacterized protein</fullName>
    </submittedName>
</protein>
<gene>
    <name evidence="2" type="ORF">TNIN_425481</name>
</gene>
<keyword evidence="1" id="KW-0732">Signal</keyword>
<keyword evidence="3" id="KW-1185">Reference proteome</keyword>
<sequence>MITVVCLTICLFILRASVRKNYNPKFQAEQSNRARTPYIKRVKAELKLAKLRNIAINNESLTTELRIVVDASAHRRRVLEEEMRLEKSDEYMDLPQGIEKVHPLKNERAHILSVVPDAVAQPVTVGEEKGLPRNSLSSSEPLISADERCLKLK</sequence>
<dbReference type="AlphaFoldDB" id="A0A8X6XQY0"/>
<feature type="chain" id="PRO_5036468025" evidence="1">
    <location>
        <begin position="19"/>
        <end position="153"/>
    </location>
</feature>
<dbReference type="EMBL" id="BMAV01011354">
    <property type="protein sequence ID" value="GFY57147.1"/>
    <property type="molecule type" value="Genomic_DNA"/>
</dbReference>
<organism evidence="2 3">
    <name type="scientific">Trichonephila inaurata madagascariensis</name>
    <dbReference type="NCBI Taxonomy" id="2747483"/>
    <lineage>
        <taxon>Eukaryota</taxon>
        <taxon>Metazoa</taxon>
        <taxon>Ecdysozoa</taxon>
        <taxon>Arthropoda</taxon>
        <taxon>Chelicerata</taxon>
        <taxon>Arachnida</taxon>
        <taxon>Araneae</taxon>
        <taxon>Araneomorphae</taxon>
        <taxon>Entelegynae</taxon>
        <taxon>Araneoidea</taxon>
        <taxon>Nephilidae</taxon>
        <taxon>Trichonephila</taxon>
        <taxon>Trichonephila inaurata</taxon>
    </lineage>
</organism>
<accession>A0A8X6XQY0</accession>
<name>A0A8X6XQY0_9ARAC</name>
<proteinExistence type="predicted"/>
<evidence type="ECO:0000256" key="1">
    <source>
        <dbReference type="SAM" id="SignalP"/>
    </source>
</evidence>
<feature type="signal peptide" evidence="1">
    <location>
        <begin position="1"/>
        <end position="18"/>
    </location>
</feature>
<reference evidence="2" key="1">
    <citation type="submission" date="2020-08" db="EMBL/GenBank/DDBJ databases">
        <title>Multicomponent nature underlies the extraordinary mechanical properties of spider dragline silk.</title>
        <authorList>
            <person name="Kono N."/>
            <person name="Nakamura H."/>
            <person name="Mori M."/>
            <person name="Yoshida Y."/>
            <person name="Ohtoshi R."/>
            <person name="Malay A.D."/>
            <person name="Moran D.A.P."/>
            <person name="Tomita M."/>
            <person name="Numata K."/>
            <person name="Arakawa K."/>
        </authorList>
    </citation>
    <scope>NUCLEOTIDE SEQUENCE</scope>
</reference>
<comment type="caution">
    <text evidence="2">The sequence shown here is derived from an EMBL/GenBank/DDBJ whole genome shotgun (WGS) entry which is preliminary data.</text>
</comment>